<dbReference type="Proteomes" id="UP000466646">
    <property type="component" value="Unassembled WGS sequence"/>
</dbReference>
<dbReference type="Proteomes" id="UP000052129">
    <property type="component" value="Unassembled WGS sequence"/>
</dbReference>
<dbReference type="RefSeq" id="WP_001791878.1">
    <property type="nucleotide sequence ID" value="NC_021670.1"/>
</dbReference>
<dbReference type="EMBL" id="WPXC01000002">
    <property type="protein sequence ID" value="MVM09082.1"/>
    <property type="molecule type" value="Genomic_DNA"/>
</dbReference>
<dbReference type="EMBL" id="RQTC01000187">
    <property type="protein sequence ID" value="RZH92090.1"/>
    <property type="molecule type" value="Genomic_DNA"/>
</dbReference>
<reference evidence="15 16" key="5">
    <citation type="submission" date="2018-11" db="EMBL/GenBank/DDBJ databases">
        <title>Genomic profiling of Staphylococcus species from a Poultry farm system in KwaZulu-Natal, South Africa.</title>
        <authorList>
            <person name="Amoako D.G."/>
            <person name="Somboro A.M."/>
            <person name="Abia A.L.K."/>
            <person name="Bester L.A."/>
            <person name="Essack S.Y."/>
        </authorList>
    </citation>
    <scope>NUCLEOTIDE SEQUENCE [LARGE SCALE GENOMIC DNA]</scope>
    <source>
        <strain evidence="13 16">SA12</strain>
        <strain evidence="12 15">SA9</strain>
    </source>
</reference>
<dbReference type="EMBL" id="JAIGOF010000014">
    <property type="protein sequence ID" value="MBX8595065.1"/>
    <property type="molecule type" value="Genomic_DNA"/>
</dbReference>
<organism evidence="3">
    <name type="scientific">Staphylococcus aureus</name>
    <dbReference type="NCBI Taxonomy" id="1280"/>
    <lineage>
        <taxon>Bacteria</taxon>
        <taxon>Bacillati</taxon>
        <taxon>Bacillota</taxon>
        <taxon>Bacilli</taxon>
        <taxon>Bacillales</taxon>
        <taxon>Staphylococcaceae</taxon>
        <taxon>Staphylococcus</taxon>
    </lineage>
</organism>
<evidence type="ECO:0000313" key="20">
    <source>
        <dbReference type="Proteomes" id="UP000547874"/>
    </source>
</evidence>
<reference evidence="11" key="6">
    <citation type="submission" date="2019-04" db="EMBL/GenBank/DDBJ databases">
        <title>Whole-genome sequencing of local methicillin-resistant S. aureus strain Lr2.</title>
        <authorList>
            <person name="Ullah N."/>
            <person name="Ali A."/>
        </authorList>
    </citation>
    <scope>NUCLEOTIDE SEQUENCE [LARGE SCALE GENOMIC DNA]</scope>
    <source>
        <strain evidence="11">Lr2</strain>
    </source>
</reference>
<evidence type="ECO:0000313" key="3">
    <source>
        <dbReference type="EMBL" id="KMR57767.1"/>
    </source>
</evidence>
<dbReference type="Proteomes" id="UP000471199">
    <property type="component" value="Unassembled WGS sequence"/>
</dbReference>
<dbReference type="Proteomes" id="UP000293434">
    <property type="component" value="Unassembled WGS sequence"/>
</dbReference>
<evidence type="ECO:0000313" key="7">
    <source>
        <dbReference type="EMBL" id="MVK36264.1"/>
    </source>
</evidence>
<evidence type="ECO:0000313" key="11">
    <source>
        <dbReference type="EMBL" id="QCT57661.1"/>
    </source>
</evidence>
<dbReference type="EMBL" id="CP038850">
    <property type="protein sequence ID" value="QCT57661.1"/>
    <property type="molecule type" value="Genomic_DNA"/>
</dbReference>
<protein>
    <submittedName>
        <fullName evidence="3">Uncharacterized protein</fullName>
    </submittedName>
</protein>
<reference evidence="4" key="3">
    <citation type="journal article" date="2016" name="J. Infect. Dis.">
        <title>Comparative Genomics of Community-Associated Methicillin-Resistant Staphylococcus aureus Shows the Emergence of Clone ST8-USA300 in Geneva, Switzerland.</title>
        <authorList>
            <person name="Von Dach E."/>
            <person name="Diene S.M."/>
            <person name="Fankhauser C."/>
            <person name="Schrenzel J."/>
            <person name="Harbarth S."/>
            <person name="Francois P."/>
        </authorList>
    </citation>
    <scope>NUCLEOTIDE SEQUENCE</scope>
    <source>
        <strain evidence="4">MRSA_S26</strain>
    </source>
</reference>
<dbReference type="EMBL" id="JAANEC010000036">
    <property type="protein sequence ID" value="NUY11676.1"/>
    <property type="molecule type" value="Genomic_DNA"/>
</dbReference>
<evidence type="ECO:0000313" key="13">
    <source>
        <dbReference type="EMBL" id="RZI07339.1"/>
    </source>
</evidence>
<evidence type="ECO:0000313" key="12">
    <source>
        <dbReference type="EMBL" id="RZH92090.1"/>
    </source>
</evidence>
<accession>A0A2C9TXI7</accession>
<dbReference type="EMBL" id="LALQ01000014">
    <property type="protein sequence ID" value="KMR57767.1"/>
    <property type="molecule type" value="Genomic_DNA"/>
</dbReference>
<dbReference type="EMBL" id="CP023391">
    <property type="protein sequence ID" value="ATC71977.1"/>
    <property type="molecule type" value="Genomic_DNA"/>
</dbReference>
<evidence type="ECO:0000313" key="15">
    <source>
        <dbReference type="Proteomes" id="UP000293434"/>
    </source>
</evidence>
<dbReference type="Proteomes" id="UP000309390">
    <property type="component" value="Unassembled WGS sequence"/>
</dbReference>
<evidence type="ECO:0000313" key="16">
    <source>
        <dbReference type="Proteomes" id="UP000294017"/>
    </source>
</evidence>
<dbReference type="Proteomes" id="UP000217245">
    <property type="component" value="Chromosome"/>
</dbReference>
<reference evidence="3" key="1">
    <citation type="journal article" date="2015" name="J. Infect. Dis.">
        <title>Parallel Epidemics of Community-Associated Methicillin-Resistant Staphylococcus aureus USA300 Infection in North and South America.</title>
        <authorList>
            <person name="Planet P.J."/>
            <person name="Diaz L."/>
            <person name="Kolokotronis S.O."/>
            <person name="Narechania A."/>
            <person name="Reyes J."/>
            <person name="Xing G."/>
            <person name="Rincon S."/>
            <person name="Smith H."/>
            <person name="Panesso D."/>
            <person name="Ryan C."/>
            <person name="Smith D.P."/>
            <person name="Guzman M."/>
            <person name="Zurita J."/>
            <person name="Sebra R."/>
            <person name="Deikus G."/>
            <person name="Nolan R.L."/>
            <person name="Tenover F.C."/>
            <person name="Weinstock G.M."/>
            <person name="Robinson D.A."/>
            <person name="Arias C.A."/>
        </authorList>
    </citation>
    <scope>NUCLEOTIDE SEQUENCE</scope>
    <source>
        <strain evidence="2">CA15</strain>
        <strain evidence="3">M121</strain>
    </source>
</reference>
<dbReference type="Proteomes" id="UP000294017">
    <property type="component" value="Unassembled WGS sequence"/>
</dbReference>
<reference evidence="10 20" key="8">
    <citation type="journal article" date="2020" name="J. Antimicrob. Chemother.">
        <title>Detection of heterogeneous vancomycin intermediate resistance in MRSA isolates from Latin America.</title>
        <authorList>
            <person name="Castro B.E."/>
            <person name="Berrio M."/>
            <person name="Vargas M.L."/>
            <person name="Carvajal L.P."/>
            <person name="Millan L.V."/>
            <person name="Rios R."/>
            <person name="Hernandez A.K."/>
            <person name="Rincon S."/>
            <person name="Cubides P."/>
            <person name="Forero E."/>
            <person name="Dinh A."/>
            <person name="Seas C."/>
            <person name="Munita J.M."/>
            <person name="Arias C.A."/>
            <person name="Reyes J."/>
            <person name="Diaz L."/>
        </authorList>
    </citation>
    <scope>NUCLEOTIDE SEQUENCE [LARGE SCALE GENOMIC DNA]</scope>
    <source>
        <strain evidence="10 20">UE1097</strain>
    </source>
</reference>
<reference evidence="9 17" key="9">
    <citation type="submission" date="2020-01" db="EMBL/GenBank/DDBJ databases">
        <title>Analysis of Virulence and Antimicrobial Resistance Gene Carriage in Staphylococcus aureus Infections in Equids Using Whole Genome Sequencing.</title>
        <authorList>
            <person name="Little S.V."/>
            <person name="Hillhouse A.E."/>
            <person name="Cohen N.D."/>
            <person name="Lawhon S.D."/>
            <person name="Bryan L.K."/>
        </authorList>
    </citation>
    <scope>NUCLEOTIDE SEQUENCE [LARGE SCALE GENOMIC DNA]</scope>
    <source>
        <strain evidence="9 17">61-017</strain>
    </source>
</reference>
<evidence type="ECO:0000313" key="17">
    <source>
        <dbReference type="Proteomes" id="UP000466646"/>
    </source>
</evidence>
<dbReference type="EMBL" id="WPTS01000042">
    <property type="protein sequence ID" value="MVK36264.1"/>
    <property type="molecule type" value="Genomic_DNA"/>
</dbReference>
<dbReference type="EMBL" id="JAIUEN010000209">
    <property type="protein sequence ID" value="MCE3363575.1"/>
    <property type="molecule type" value="Genomic_DNA"/>
</dbReference>
<dbReference type="EMBL" id="LFVP01000010">
    <property type="protein sequence ID" value="KSA78991.1"/>
    <property type="molecule type" value="Genomic_DNA"/>
</dbReference>
<name>A0A2C9TXI7_STAAU</name>
<reference evidence="1 14" key="4">
    <citation type="submission" date="2017-09" db="EMBL/GenBank/DDBJ databases">
        <title>A single nucleotide polymorphism in the Staphylococcus aureus virulence regulator SaeR abolishes pathogenesis.</title>
        <authorList>
            <person name="Copin R.J."/>
            <person name="Sause W."/>
            <person name="Shopsin B."/>
            <person name="Torres V.J."/>
        </authorList>
    </citation>
    <scope>NUCLEOTIDE SEQUENCE [LARGE SCALE GENOMIC DNA]</scope>
    <source>
        <strain evidence="14">Newman</strain>
        <strain evidence="1">Newman_D2C</strain>
    </source>
</reference>
<dbReference type="EMBL" id="LALJ01000002">
    <property type="protein sequence ID" value="KMR38290.1"/>
    <property type="molecule type" value="Genomic_DNA"/>
</dbReference>
<evidence type="ECO:0000313" key="2">
    <source>
        <dbReference type="EMBL" id="KMR38290.1"/>
    </source>
</evidence>
<dbReference type="AlphaFoldDB" id="A0A2C9TXI7"/>
<dbReference type="Proteomes" id="UP000478867">
    <property type="component" value="Unassembled WGS sequence"/>
</dbReference>
<proteinExistence type="predicted"/>
<reference evidence="6" key="10">
    <citation type="journal article" date="2021" name="Front Med (Lausanne)">
        <title>The Prevalence and Determinants of Fusidic Acid Resistance Among Methicillin-Resistant Staphylococcus aureus Clinical Isolates in China.</title>
        <authorList>
            <person name="Zhao H."/>
            <person name="Wang X."/>
            <person name="Wang B."/>
            <person name="Xu Y."/>
            <person name="Rao L."/>
            <person name="Wan B."/>
            <person name="Guo Y."/>
            <person name="Wu X."/>
            <person name="Yu J."/>
            <person name="Chen L."/>
            <person name="Li M."/>
            <person name="Yu F."/>
        </authorList>
    </citation>
    <scope>NUCLEOTIDE SEQUENCE</scope>
    <source>
        <strain evidence="6">NC-4</strain>
    </source>
</reference>
<dbReference type="EMBL" id="JAAFLG010000021">
    <property type="protein sequence ID" value="NDP56874.1"/>
    <property type="molecule type" value="Genomic_DNA"/>
</dbReference>
<reference evidence="5" key="11">
    <citation type="submission" date="2021-08" db="EMBL/GenBank/DDBJ databases">
        <title>Whole-genome sequencing of local methicillin-resistant S. aureus strain Lr2.</title>
        <authorList>
            <person name="Ali A."/>
            <person name="Ullah N."/>
        </authorList>
    </citation>
    <scope>NUCLEOTIDE SEQUENCE</scope>
    <source>
        <strain evidence="5">Lr2</strain>
    </source>
</reference>
<dbReference type="Proteomes" id="UP000547874">
    <property type="component" value="Unassembled WGS sequence"/>
</dbReference>
<dbReference type="EMBL" id="RQTF01000106">
    <property type="protein sequence ID" value="RZI07339.1"/>
    <property type="molecule type" value="Genomic_DNA"/>
</dbReference>
<evidence type="ECO:0000313" key="14">
    <source>
        <dbReference type="Proteomes" id="UP000217245"/>
    </source>
</evidence>
<evidence type="ECO:0000313" key="4">
    <source>
        <dbReference type="EMBL" id="KSA78991.1"/>
    </source>
</evidence>
<reference evidence="6" key="12">
    <citation type="submission" date="2023-08" db="EMBL/GenBank/DDBJ databases">
        <authorList>
            <person name="Zhao H."/>
            <person name="Wang X."/>
        </authorList>
    </citation>
    <scope>NUCLEOTIDE SEQUENCE</scope>
    <source>
        <strain evidence="6">NC-4</strain>
    </source>
</reference>
<reference evidence="18 19" key="7">
    <citation type="submission" date="2019-11" db="EMBL/GenBank/DDBJ databases">
        <title>Implementation of targeted gown and glove precautions to prevent Staphylococcus aureus acquisition in community-based nursing homes.</title>
        <authorList>
            <person name="Stine O.C."/>
        </authorList>
    </citation>
    <scope>NUCLEOTIDE SEQUENCE [LARGE SCALE GENOMIC DNA]</scope>
    <source>
        <strain evidence="8 19">S_1081.LBCF.DN</strain>
        <strain evidence="7 18">S_2062.LAUP.DI</strain>
    </source>
</reference>
<evidence type="ECO:0000313" key="18">
    <source>
        <dbReference type="Proteomes" id="UP000471199"/>
    </source>
</evidence>
<accession>A0A1E8WTT9</accession>
<evidence type="ECO:0000313" key="10">
    <source>
        <dbReference type="EMBL" id="NUY11676.1"/>
    </source>
</evidence>
<evidence type="ECO:0000313" key="6">
    <source>
        <dbReference type="EMBL" id="MCE3363575.1"/>
    </source>
</evidence>
<gene>
    <name evidence="4" type="ORF">ACR79_12995</name>
    <name evidence="1" type="ORF">CNH36_10195</name>
    <name evidence="11" type="ORF">E1948_09815</name>
    <name evidence="5" type="ORF">E1948_10700</name>
    <name evidence="12" type="ORF">EIG94_10510</name>
    <name evidence="13" type="ORF">EIH03_06565</name>
    <name evidence="3" type="ORF">EP54_04405</name>
    <name evidence="2" type="ORF">EQ90_00610</name>
    <name evidence="7" type="ORF">GO814_14050</name>
    <name evidence="8" type="ORF">GO942_00040</name>
    <name evidence="10" type="ORF">GQX37_03795</name>
    <name evidence="9" type="ORF">GZ130_09685</name>
    <name evidence="6" type="ORF">LB359_15015</name>
</gene>
<evidence type="ECO:0000313" key="8">
    <source>
        <dbReference type="EMBL" id="MVM09082.1"/>
    </source>
</evidence>
<evidence type="ECO:0000313" key="9">
    <source>
        <dbReference type="EMBL" id="NDP56874.1"/>
    </source>
</evidence>
<evidence type="ECO:0000313" key="19">
    <source>
        <dbReference type="Proteomes" id="UP000478867"/>
    </source>
</evidence>
<sequence length="30" mass="3657">MFDFSTILKRKFVTGWWGHNIEKAVRDFLN</sequence>
<evidence type="ECO:0000313" key="1">
    <source>
        <dbReference type="EMBL" id="ATC71977.1"/>
    </source>
</evidence>
<reference evidence="4" key="2">
    <citation type="submission" date="2015-06" db="EMBL/GenBank/DDBJ databases">
        <authorList>
            <person name="Diene S.M."/>
            <person name="Von Dach E."/>
            <person name="Fankhauser C."/>
            <person name="Schrenzel J."/>
            <person name="Harbarth S."/>
            <person name="Francois P."/>
        </authorList>
    </citation>
    <scope>NUCLEOTIDE SEQUENCE</scope>
    <source>
        <strain evidence="4">MRSA_S26</strain>
    </source>
</reference>
<evidence type="ECO:0000313" key="5">
    <source>
        <dbReference type="EMBL" id="MBX8595065.1"/>
    </source>
</evidence>
<dbReference type="Proteomes" id="UP001200271">
    <property type="component" value="Unassembled WGS sequence"/>
</dbReference>